<dbReference type="InterPro" id="IPR014990">
    <property type="entry name" value="DUF1838"/>
</dbReference>
<sequence>MQTTWLLLLVISFSVGKTYGFSDLENFIRVIDSLNPNQTVVNYLNGSVFWKQPKSILQKLFNYEGYNINRKIRQSDGTFLSLSREFVVYRQPNTSEILLVLMNPISYNANEVFNVANDPVNAHIGSASPAMPVTPHLPEFLVYNTDIVLEYPNPLQPNNYANYSAGPVYDSVELFGFFSNSTLINASKTDSVPMTGTWMRKSQYLPWMVLGTTPVSLFYTTLAWKCYDGLQCVADDIMQIISDYMQIIKQNFPKYQYAPSTKRRGRLSKRL</sequence>
<keyword evidence="1" id="KW-0732">Signal</keyword>
<dbReference type="Proteomes" id="UP000828390">
    <property type="component" value="Unassembled WGS sequence"/>
</dbReference>
<feature type="chain" id="PRO_5038920540" evidence="1">
    <location>
        <begin position="21"/>
        <end position="271"/>
    </location>
</feature>
<name>A0A9D4FIF2_DREPO</name>
<dbReference type="EMBL" id="JAIWYP010000007">
    <property type="protein sequence ID" value="KAH3797848.1"/>
    <property type="molecule type" value="Genomic_DNA"/>
</dbReference>
<feature type="signal peptide" evidence="1">
    <location>
        <begin position="1"/>
        <end position="20"/>
    </location>
</feature>
<protein>
    <submittedName>
        <fullName evidence="2">Uncharacterized protein</fullName>
    </submittedName>
</protein>
<reference evidence="2" key="2">
    <citation type="submission" date="2020-11" db="EMBL/GenBank/DDBJ databases">
        <authorList>
            <person name="McCartney M.A."/>
            <person name="Auch B."/>
            <person name="Kono T."/>
            <person name="Mallez S."/>
            <person name="Becker A."/>
            <person name="Gohl D.M."/>
            <person name="Silverstein K.A.T."/>
            <person name="Koren S."/>
            <person name="Bechman K.B."/>
            <person name="Herman A."/>
            <person name="Abrahante J.E."/>
            <person name="Garbe J."/>
        </authorList>
    </citation>
    <scope>NUCLEOTIDE SEQUENCE</scope>
    <source>
        <strain evidence="2">Duluth1</strain>
        <tissue evidence="2">Whole animal</tissue>
    </source>
</reference>
<gene>
    <name evidence="2" type="ORF">DPMN_151436</name>
</gene>
<evidence type="ECO:0000313" key="2">
    <source>
        <dbReference type="EMBL" id="KAH3797848.1"/>
    </source>
</evidence>
<dbReference type="AlphaFoldDB" id="A0A9D4FIF2"/>
<comment type="caution">
    <text evidence="2">The sequence shown here is derived from an EMBL/GenBank/DDBJ whole genome shotgun (WGS) entry which is preliminary data.</text>
</comment>
<reference evidence="2" key="1">
    <citation type="journal article" date="2019" name="bioRxiv">
        <title>The Genome of the Zebra Mussel, Dreissena polymorpha: A Resource for Invasive Species Research.</title>
        <authorList>
            <person name="McCartney M.A."/>
            <person name="Auch B."/>
            <person name="Kono T."/>
            <person name="Mallez S."/>
            <person name="Zhang Y."/>
            <person name="Obille A."/>
            <person name="Becker A."/>
            <person name="Abrahante J.E."/>
            <person name="Garbe J."/>
            <person name="Badalamenti J.P."/>
            <person name="Herman A."/>
            <person name="Mangelson H."/>
            <person name="Liachko I."/>
            <person name="Sullivan S."/>
            <person name="Sone E.D."/>
            <person name="Koren S."/>
            <person name="Silverstein K.A.T."/>
            <person name="Beckman K.B."/>
            <person name="Gohl D.M."/>
        </authorList>
    </citation>
    <scope>NUCLEOTIDE SEQUENCE</scope>
    <source>
        <strain evidence="2">Duluth1</strain>
        <tissue evidence="2">Whole animal</tissue>
    </source>
</reference>
<evidence type="ECO:0000256" key="1">
    <source>
        <dbReference type="SAM" id="SignalP"/>
    </source>
</evidence>
<proteinExistence type="predicted"/>
<keyword evidence="3" id="KW-1185">Reference proteome</keyword>
<accession>A0A9D4FIF2</accession>
<organism evidence="2 3">
    <name type="scientific">Dreissena polymorpha</name>
    <name type="common">Zebra mussel</name>
    <name type="synonym">Mytilus polymorpha</name>
    <dbReference type="NCBI Taxonomy" id="45954"/>
    <lineage>
        <taxon>Eukaryota</taxon>
        <taxon>Metazoa</taxon>
        <taxon>Spiralia</taxon>
        <taxon>Lophotrochozoa</taxon>
        <taxon>Mollusca</taxon>
        <taxon>Bivalvia</taxon>
        <taxon>Autobranchia</taxon>
        <taxon>Heteroconchia</taxon>
        <taxon>Euheterodonta</taxon>
        <taxon>Imparidentia</taxon>
        <taxon>Neoheterodontei</taxon>
        <taxon>Myida</taxon>
        <taxon>Dreissenoidea</taxon>
        <taxon>Dreissenidae</taxon>
        <taxon>Dreissena</taxon>
    </lineage>
</organism>
<evidence type="ECO:0000313" key="3">
    <source>
        <dbReference type="Proteomes" id="UP000828390"/>
    </source>
</evidence>
<dbReference type="Pfam" id="PF08894">
    <property type="entry name" value="DUF1838"/>
    <property type="match status" value="1"/>
</dbReference>